<dbReference type="Gene3D" id="3.30.1330.40">
    <property type="entry name" value="RutC-like"/>
    <property type="match status" value="1"/>
</dbReference>
<dbReference type="NCBIfam" id="TIGR00004">
    <property type="entry name" value="Rid family detoxifying hydrolase"/>
    <property type="match status" value="1"/>
</dbReference>
<sequence length="125" mass="13184">MKEIIATNKAPSAIGPYSQGIKANGLVFTSGQIPLDPATGAFPEGIKAQTRQSLLNVKAILEQAGTSIDKAIKTTVFLSDMNNFAAMNEVYAEIFGSSNHPARSAVQVARLPKDALVEIEVIALA</sequence>
<dbReference type="SUPFAM" id="SSF55298">
    <property type="entry name" value="YjgF-like"/>
    <property type="match status" value="1"/>
</dbReference>
<evidence type="ECO:0000313" key="5">
    <source>
        <dbReference type="Proteomes" id="UP001059401"/>
    </source>
</evidence>
<dbReference type="GO" id="GO:0005829">
    <property type="term" value="C:cytosol"/>
    <property type="evidence" value="ECO:0007669"/>
    <property type="project" value="TreeGrafter"/>
</dbReference>
<dbReference type="PANTHER" id="PTHR11803:SF39">
    <property type="entry name" value="2-IMINOBUTANOATE_2-IMINOPROPANOATE DEAMINASE"/>
    <property type="match status" value="1"/>
</dbReference>
<dbReference type="RefSeq" id="WP_044978778.1">
    <property type="nucleotide sequence ID" value="NZ_CP009228.1"/>
</dbReference>
<name>A0AAE9SIE9_9SPIR</name>
<dbReference type="Proteomes" id="UP001059401">
    <property type="component" value="Chromosome"/>
</dbReference>
<dbReference type="CDD" id="cd00448">
    <property type="entry name" value="YjgF_YER057c_UK114_family"/>
    <property type="match status" value="1"/>
</dbReference>
<dbReference type="InterPro" id="IPR006056">
    <property type="entry name" value="RidA"/>
</dbReference>
<gene>
    <name evidence="3" type="ORF">E4N74_01720</name>
    <name evidence="2" type="ORF">E4N76_02370</name>
</gene>
<comment type="similarity">
    <text evidence="1">Belongs to the RutC family.</text>
</comment>
<dbReference type="FunFam" id="3.30.1330.40:FF:000001">
    <property type="entry name" value="L-PSP family endoribonuclease"/>
    <property type="match status" value="1"/>
</dbReference>
<evidence type="ECO:0000313" key="3">
    <source>
        <dbReference type="EMBL" id="UTY32866.1"/>
    </source>
</evidence>
<organism evidence="3 4">
    <name type="scientific">Treponema putidum</name>
    <dbReference type="NCBI Taxonomy" id="221027"/>
    <lineage>
        <taxon>Bacteria</taxon>
        <taxon>Pseudomonadati</taxon>
        <taxon>Spirochaetota</taxon>
        <taxon>Spirochaetia</taxon>
        <taxon>Spirochaetales</taxon>
        <taxon>Treponemataceae</taxon>
        <taxon>Treponema</taxon>
    </lineage>
</organism>
<dbReference type="PANTHER" id="PTHR11803">
    <property type="entry name" value="2-IMINOBUTANOATE/2-IMINOPROPANOATE DEAMINASE RIDA"/>
    <property type="match status" value="1"/>
</dbReference>
<protein>
    <submittedName>
        <fullName evidence="3">RidA family protein</fullName>
    </submittedName>
</protein>
<evidence type="ECO:0000313" key="2">
    <source>
        <dbReference type="EMBL" id="UTY27951.1"/>
    </source>
</evidence>
<reference evidence="3" key="1">
    <citation type="submission" date="2019-04" db="EMBL/GenBank/DDBJ databases">
        <title>Whole genome sequencing of oral phylogroup 2 treponemes.</title>
        <authorList>
            <person name="Chan Y."/>
            <person name="Zeng H.H."/>
            <person name="Yu X.L."/>
            <person name="Leung W.K."/>
            <person name="Watt R.M."/>
        </authorList>
    </citation>
    <scope>NUCLEOTIDE SEQUENCE</scope>
    <source>
        <strain evidence="3">OMZ 835</strain>
        <strain evidence="2">OMZ 847</strain>
    </source>
</reference>
<dbReference type="KEGG" id="tpk:JO40_07785"/>
<dbReference type="InterPro" id="IPR006175">
    <property type="entry name" value="YjgF/YER057c/UK114"/>
</dbReference>
<dbReference type="InterPro" id="IPR035959">
    <property type="entry name" value="RutC-like_sf"/>
</dbReference>
<dbReference type="EMBL" id="CP038804">
    <property type="protein sequence ID" value="UTY32866.1"/>
    <property type="molecule type" value="Genomic_DNA"/>
</dbReference>
<dbReference type="InterPro" id="IPR019897">
    <property type="entry name" value="RidA_CS"/>
</dbReference>
<evidence type="ECO:0000313" key="4">
    <source>
        <dbReference type="Proteomes" id="UP001058682"/>
    </source>
</evidence>
<evidence type="ECO:0000256" key="1">
    <source>
        <dbReference type="ARBA" id="ARBA00010552"/>
    </source>
</evidence>
<dbReference type="PROSITE" id="PS01094">
    <property type="entry name" value="UPF0076"/>
    <property type="match status" value="1"/>
</dbReference>
<dbReference type="Proteomes" id="UP001058682">
    <property type="component" value="Chromosome"/>
</dbReference>
<dbReference type="AlphaFoldDB" id="A0AAE9SIE9"/>
<dbReference type="EMBL" id="CP038802">
    <property type="protein sequence ID" value="UTY27951.1"/>
    <property type="molecule type" value="Genomic_DNA"/>
</dbReference>
<keyword evidence="5" id="KW-1185">Reference proteome</keyword>
<dbReference type="GO" id="GO:0019239">
    <property type="term" value="F:deaminase activity"/>
    <property type="evidence" value="ECO:0007669"/>
    <property type="project" value="TreeGrafter"/>
</dbReference>
<proteinExistence type="inferred from homology"/>
<accession>A0AAE9SIE9</accession>
<dbReference type="Pfam" id="PF01042">
    <property type="entry name" value="Ribonuc_L-PSP"/>
    <property type="match status" value="1"/>
</dbReference>